<protein>
    <submittedName>
        <fullName evidence="1">Uncharacterized protein</fullName>
    </submittedName>
</protein>
<proteinExistence type="predicted"/>
<sequence>MKHPKASLNYITQLRKKDRDSDNHTKPPLESNDVVQTGNYTFSKITPGGRVGDSGQLLLAKSKSDAKRKYLVKHAYCDCAANEFIYTKLALAMGMKMPEVVLFQISDGEQRRCFTTEYIIGAKYLDLQIPDPTYQQIREHAVNWQDYFRFLATYNMFLECDSLEMPLASDGYLYRVDTTSSFIICEHDLFSAGLNIEYDGMNIKEETRKYILNKEQFISWTDDRFDYAIQKCILPHGKEYIAYYLEPFKYIQEIDAHYIDDILNTLCYFYPDFIGDYYKKFISKLQKRSLEYLKTKN</sequence>
<evidence type="ECO:0000313" key="1">
    <source>
        <dbReference type="EMBL" id="MPM60794.1"/>
    </source>
</evidence>
<reference evidence="1" key="1">
    <citation type="submission" date="2019-08" db="EMBL/GenBank/DDBJ databases">
        <authorList>
            <person name="Kucharzyk K."/>
            <person name="Murdoch R.W."/>
            <person name="Higgins S."/>
            <person name="Loffler F."/>
        </authorList>
    </citation>
    <scope>NUCLEOTIDE SEQUENCE</scope>
</reference>
<organism evidence="1">
    <name type="scientific">bioreactor metagenome</name>
    <dbReference type="NCBI Taxonomy" id="1076179"/>
    <lineage>
        <taxon>unclassified sequences</taxon>
        <taxon>metagenomes</taxon>
        <taxon>ecological metagenomes</taxon>
    </lineage>
</organism>
<gene>
    <name evidence="1" type="ORF">SDC9_107648</name>
</gene>
<comment type="caution">
    <text evidence="1">The sequence shown here is derived from an EMBL/GenBank/DDBJ whole genome shotgun (WGS) entry which is preliminary data.</text>
</comment>
<dbReference type="EMBL" id="VSSQ01017990">
    <property type="protein sequence ID" value="MPM60794.1"/>
    <property type="molecule type" value="Genomic_DNA"/>
</dbReference>
<dbReference type="AlphaFoldDB" id="A0A645BGE6"/>
<accession>A0A645BGE6</accession>
<name>A0A645BGE6_9ZZZZ</name>